<evidence type="ECO:0000313" key="12">
    <source>
        <dbReference type="EMBL" id="CAE0456303.1"/>
    </source>
</evidence>
<reference evidence="12" key="1">
    <citation type="submission" date="2021-01" db="EMBL/GenBank/DDBJ databases">
        <authorList>
            <person name="Corre E."/>
            <person name="Pelletier E."/>
            <person name="Niang G."/>
            <person name="Scheremetjew M."/>
            <person name="Finn R."/>
            <person name="Kale V."/>
            <person name="Holt S."/>
            <person name="Cochrane G."/>
            <person name="Meng A."/>
            <person name="Brown T."/>
            <person name="Cohen L."/>
        </authorList>
    </citation>
    <scope>NUCLEOTIDE SEQUENCE</scope>
    <source>
        <strain evidence="12">MM31A-1</strain>
    </source>
</reference>
<keyword evidence="4 11" id="KW-0028">Amino-acid biosynthesis</keyword>
<dbReference type="CDD" id="cd01557">
    <property type="entry name" value="BCAT_beta_family"/>
    <property type="match status" value="1"/>
</dbReference>
<dbReference type="PANTHER" id="PTHR11825:SF44">
    <property type="entry name" value="BRANCHED-CHAIN-AMINO-ACID AMINOTRANSFERASE"/>
    <property type="match status" value="1"/>
</dbReference>
<dbReference type="InterPro" id="IPR043132">
    <property type="entry name" value="BCAT-like_C"/>
</dbReference>
<evidence type="ECO:0000256" key="6">
    <source>
        <dbReference type="ARBA" id="ARBA00022898"/>
    </source>
</evidence>
<dbReference type="GO" id="GO:0009082">
    <property type="term" value="P:branched-chain amino acid biosynthetic process"/>
    <property type="evidence" value="ECO:0007669"/>
    <property type="project" value="UniProtKB-KW"/>
</dbReference>
<dbReference type="NCBIfam" id="NF009897">
    <property type="entry name" value="PRK13357.1"/>
    <property type="match status" value="1"/>
</dbReference>
<feature type="modified residue" description="N6-(pyridoxal phosphate)lysine" evidence="8">
    <location>
        <position position="235"/>
    </location>
</feature>
<gene>
    <name evidence="12" type="ORF">CDEB00056_LOCUS1144</name>
</gene>
<evidence type="ECO:0000256" key="11">
    <source>
        <dbReference type="RuleBase" id="RU004517"/>
    </source>
</evidence>
<dbReference type="InterPro" id="IPR033939">
    <property type="entry name" value="BCAT_family"/>
</dbReference>
<comment type="similarity">
    <text evidence="2 9">Belongs to the class-IV pyridoxal-phosphate-dependent aminotransferase family.</text>
</comment>
<evidence type="ECO:0000256" key="9">
    <source>
        <dbReference type="RuleBase" id="RU004106"/>
    </source>
</evidence>
<proteinExistence type="inferred from homology"/>
<dbReference type="GO" id="GO:0004084">
    <property type="term" value="F:branched-chain-amino-acid transaminase activity"/>
    <property type="evidence" value="ECO:0007669"/>
    <property type="project" value="UniProtKB-EC"/>
</dbReference>
<name>A0A7S3PUQ9_9STRA</name>
<evidence type="ECO:0000256" key="4">
    <source>
        <dbReference type="ARBA" id="ARBA00022605"/>
    </source>
</evidence>
<dbReference type="EMBL" id="HBIO01001578">
    <property type="protein sequence ID" value="CAE0456303.1"/>
    <property type="molecule type" value="Transcribed_RNA"/>
</dbReference>
<dbReference type="EC" id="2.6.1.42" evidence="11"/>
<comment type="catalytic activity">
    <reaction evidence="11">
        <text>L-isoleucine + 2-oxoglutarate = (S)-3-methyl-2-oxopentanoate + L-glutamate</text>
        <dbReference type="Rhea" id="RHEA:24801"/>
        <dbReference type="ChEBI" id="CHEBI:16810"/>
        <dbReference type="ChEBI" id="CHEBI:29985"/>
        <dbReference type="ChEBI" id="CHEBI:35146"/>
        <dbReference type="ChEBI" id="CHEBI:58045"/>
        <dbReference type="EC" id="2.6.1.42"/>
    </reaction>
</comment>
<accession>A0A7S3PUQ9</accession>
<evidence type="ECO:0000256" key="5">
    <source>
        <dbReference type="ARBA" id="ARBA00022679"/>
    </source>
</evidence>
<keyword evidence="7 11" id="KW-0100">Branched-chain amino acid biosynthesis</keyword>
<dbReference type="PIRSF" id="PIRSF006468">
    <property type="entry name" value="BCAT1"/>
    <property type="match status" value="1"/>
</dbReference>
<comment type="cofactor">
    <cofactor evidence="1 10">
        <name>pyridoxal 5'-phosphate</name>
        <dbReference type="ChEBI" id="CHEBI:597326"/>
    </cofactor>
</comment>
<keyword evidence="3 11" id="KW-0032">Aminotransferase</keyword>
<dbReference type="PROSITE" id="PS00770">
    <property type="entry name" value="AA_TRANSFER_CLASS_4"/>
    <property type="match status" value="1"/>
</dbReference>
<protein>
    <recommendedName>
        <fullName evidence="11">Branched-chain-amino-acid aminotransferase</fullName>
        <ecNumber evidence="11">2.6.1.42</ecNumber>
    </recommendedName>
</protein>
<dbReference type="NCBIfam" id="TIGR01123">
    <property type="entry name" value="ilvE_II"/>
    <property type="match status" value="1"/>
</dbReference>
<evidence type="ECO:0000256" key="1">
    <source>
        <dbReference type="ARBA" id="ARBA00001933"/>
    </source>
</evidence>
<comment type="catalytic activity">
    <reaction evidence="11">
        <text>L-leucine + 2-oxoglutarate = 4-methyl-2-oxopentanoate + L-glutamate</text>
        <dbReference type="Rhea" id="RHEA:18321"/>
        <dbReference type="ChEBI" id="CHEBI:16810"/>
        <dbReference type="ChEBI" id="CHEBI:17865"/>
        <dbReference type="ChEBI" id="CHEBI:29985"/>
        <dbReference type="ChEBI" id="CHEBI:57427"/>
        <dbReference type="EC" id="2.6.1.42"/>
    </reaction>
</comment>
<evidence type="ECO:0000256" key="2">
    <source>
        <dbReference type="ARBA" id="ARBA00009320"/>
    </source>
</evidence>
<sequence>MMNYLKSSTMNKRLSNVVFSRCRRSISSSAISIKSSSSASATAMPKKEDLEFGTTFSPHMLTISYSNNEWSAPEIVPYGPLSISPAASCLNYGTTCFEGMKAYKSLSGGDDGENDNDDSIRLFRPDCNMERLSSSMERLSLPGHDFDKDELIKCIMKLIDIDRDWIPEGEGYSLYLRPNVIAMSKNLGLANPESLLLYVVTSPVGPYYKSGFKPVRLLCETEHVRAAIGGTGGFKVGGNYAPTMLPAKEAAMKGYNQVLWLLDGHITEVGAMNIFFVFDLGDGKREIVTPPLTRGDILPGVTRRSIIELAQGWDDCVMSERNVTMDEVEAAVKEGRIMEAFGAGTAAVVAPIECINYKGEDLEIPATGSITQKVWDSLIGIQYGKTEHPWSVKVDV</sequence>
<dbReference type="InterPro" id="IPR005786">
    <property type="entry name" value="B_amino_transII"/>
</dbReference>
<dbReference type="GO" id="GO:0008652">
    <property type="term" value="P:amino acid biosynthetic process"/>
    <property type="evidence" value="ECO:0007669"/>
    <property type="project" value="UniProtKB-KW"/>
</dbReference>
<dbReference type="SUPFAM" id="SSF56752">
    <property type="entry name" value="D-aminoacid aminotransferase-like PLP-dependent enzymes"/>
    <property type="match status" value="1"/>
</dbReference>
<comment type="catalytic activity">
    <reaction evidence="11">
        <text>L-valine + 2-oxoglutarate = 3-methyl-2-oxobutanoate + L-glutamate</text>
        <dbReference type="Rhea" id="RHEA:24813"/>
        <dbReference type="ChEBI" id="CHEBI:11851"/>
        <dbReference type="ChEBI" id="CHEBI:16810"/>
        <dbReference type="ChEBI" id="CHEBI:29985"/>
        <dbReference type="ChEBI" id="CHEBI:57762"/>
        <dbReference type="EC" id="2.6.1.42"/>
    </reaction>
</comment>
<dbReference type="Gene3D" id="3.30.470.10">
    <property type="match status" value="1"/>
</dbReference>
<keyword evidence="6 10" id="KW-0663">Pyridoxal phosphate</keyword>
<evidence type="ECO:0000256" key="3">
    <source>
        <dbReference type="ARBA" id="ARBA00022576"/>
    </source>
</evidence>
<organism evidence="12">
    <name type="scientific">Chaetoceros debilis</name>
    <dbReference type="NCBI Taxonomy" id="122233"/>
    <lineage>
        <taxon>Eukaryota</taxon>
        <taxon>Sar</taxon>
        <taxon>Stramenopiles</taxon>
        <taxon>Ochrophyta</taxon>
        <taxon>Bacillariophyta</taxon>
        <taxon>Coscinodiscophyceae</taxon>
        <taxon>Chaetocerotophycidae</taxon>
        <taxon>Chaetocerotales</taxon>
        <taxon>Chaetocerotaceae</taxon>
        <taxon>Chaetoceros</taxon>
    </lineage>
</organism>
<dbReference type="Pfam" id="PF01063">
    <property type="entry name" value="Aminotran_4"/>
    <property type="match status" value="1"/>
</dbReference>
<dbReference type="Gene3D" id="3.20.10.10">
    <property type="entry name" value="D-amino Acid Aminotransferase, subunit A, domain 2"/>
    <property type="match status" value="1"/>
</dbReference>
<dbReference type="PANTHER" id="PTHR11825">
    <property type="entry name" value="SUBGROUP IIII AMINOTRANSFERASE"/>
    <property type="match status" value="1"/>
</dbReference>
<dbReference type="AlphaFoldDB" id="A0A7S3PUQ9"/>
<evidence type="ECO:0000256" key="8">
    <source>
        <dbReference type="PIRSR" id="PIRSR006468-1"/>
    </source>
</evidence>
<dbReference type="InterPro" id="IPR036038">
    <property type="entry name" value="Aminotransferase-like"/>
</dbReference>
<dbReference type="InterPro" id="IPR018300">
    <property type="entry name" value="Aminotrans_IV_CS"/>
</dbReference>
<evidence type="ECO:0000256" key="10">
    <source>
        <dbReference type="RuleBase" id="RU004516"/>
    </source>
</evidence>
<dbReference type="InterPro" id="IPR001544">
    <property type="entry name" value="Aminotrans_IV"/>
</dbReference>
<evidence type="ECO:0000256" key="7">
    <source>
        <dbReference type="ARBA" id="ARBA00023304"/>
    </source>
</evidence>
<keyword evidence="5 11" id="KW-0808">Transferase</keyword>
<dbReference type="InterPro" id="IPR043131">
    <property type="entry name" value="BCAT-like_N"/>
</dbReference>